<reference evidence="1" key="1">
    <citation type="submission" date="2019-04" db="EMBL/GenBank/DDBJ databases">
        <authorList>
            <person name="Alioto T."/>
            <person name="Alioto T."/>
        </authorList>
    </citation>
    <scope>NUCLEOTIDE SEQUENCE [LARGE SCALE GENOMIC DNA]</scope>
</reference>
<dbReference type="AlphaFoldDB" id="A0A5E4CCM5"/>
<sequence length="175" mass="19408">MDPPQKCSPEYASYQSLGIGELTEKVQDKKPAKISVIVKGGDDHGQKIRSESEQGATAEVCYTGAGALGPVNQKGGGDEKPRLQQLKEPCHEAAEGSQSGDTDQSDFCNKFSQLQLQELDRFFQRTDVEERCQWRVVGADRHCALGRSGCFVYRQTVRPSPGTDRRDLRDNNFKV</sequence>
<protein>
    <submittedName>
        <fullName evidence="1">Uncharacterized protein</fullName>
    </submittedName>
</protein>
<evidence type="ECO:0000313" key="2">
    <source>
        <dbReference type="Proteomes" id="UP000335636"/>
    </source>
</evidence>
<dbReference type="Proteomes" id="UP000335636">
    <property type="component" value="Unassembled WGS sequence"/>
</dbReference>
<gene>
    <name evidence="1" type="ORF">MONAX_5E033148</name>
</gene>
<comment type="caution">
    <text evidence="1">The sequence shown here is derived from an EMBL/GenBank/DDBJ whole genome shotgun (WGS) entry which is preliminary data.</text>
</comment>
<proteinExistence type="predicted"/>
<name>A0A5E4CCM5_MARMO</name>
<evidence type="ECO:0000313" key="1">
    <source>
        <dbReference type="EMBL" id="VTJ79687.1"/>
    </source>
</evidence>
<organism evidence="1 2">
    <name type="scientific">Marmota monax</name>
    <name type="common">Woodchuck</name>
    <dbReference type="NCBI Taxonomy" id="9995"/>
    <lineage>
        <taxon>Eukaryota</taxon>
        <taxon>Metazoa</taxon>
        <taxon>Chordata</taxon>
        <taxon>Craniata</taxon>
        <taxon>Vertebrata</taxon>
        <taxon>Euteleostomi</taxon>
        <taxon>Mammalia</taxon>
        <taxon>Eutheria</taxon>
        <taxon>Euarchontoglires</taxon>
        <taxon>Glires</taxon>
        <taxon>Rodentia</taxon>
        <taxon>Sciuromorpha</taxon>
        <taxon>Sciuridae</taxon>
        <taxon>Xerinae</taxon>
        <taxon>Marmotini</taxon>
        <taxon>Marmota</taxon>
    </lineage>
</organism>
<dbReference type="EMBL" id="CABDUW010001215">
    <property type="protein sequence ID" value="VTJ79687.1"/>
    <property type="molecule type" value="Genomic_DNA"/>
</dbReference>
<keyword evidence="2" id="KW-1185">Reference proteome</keyword>
<accession>A0A5E4CCM5</accession>